<evidence type="ECO:0000313" key="1">
    <source>
        <dbReference type="EMBL" id="GGB38938.1"/>
    </source>
</evidence>
<sequence length="72" mass="8329">MAAGLILIVATNRAAARHLRKRRQKGSRLNRAFLWIEDRAPRRFSRILRRTRPRKGVEQVVAPAEDQTTLPN</sequence>
<comment type="caution">
    <text evidence="1">The sequence shown here is derived from an EMBL/GenBank/DDBJ whole genome shotgun (WGS) entry which is preliminary data.</text>
</comment>
<reference evidence="1" key="2">
    <citation type="submission" date="2020-09" db="EMBL/GenBank/DDBJ databases">
        <authorList>
            <person name="Sun Q."/>
            <person name="Zhou Y."/>
        </authorList>
    </citation>
    <scope>NUCLEOTIDE SEQUENCE</scope>
    <source>
        <strain evidence="1">CGMCC 1.12426</strain>
    </source>
</reference>
<keyword evidence="2" id="KW-1185">Reference proteome</keyword>
<dbReference type="AlphaFoldDB" id="A0A916TBU3"/>
<dbReference type="Proteomes" id="UP000605148">
    <property type="component" value="Unassembled WGS sequence"/>
</dbReference>
<organism evidence="1 2">
    <name type="scientific">Roseibium aquae</name>
    <dbReference type="NCBI Taxonomy" id="1323746"/>
    <lineage>
        <taxon>Bacteria</taxon>
        <taxon>Pseudomonadati</taxon>
        <taxon>Pseudomonadota</taxon>
        <taxon>Alphaproteobacteria</taxon>
        <taxon>Hyphomicrobiales</taxon>
        <taxon>Stappiaceae</taxon>
        <taxon>Roseibium</taxon>
    </lineage>
</organism>
<reference evidence="1" key="1">
    <citation type="journal article" date="2014" name="Int. J. Syst. Evol. Microbiol.">
        <title>Complete genome sequence of Corynebacterium casei LMG S-19264T (=DSM 44701T), isolated from a smear-ripened cheese.</title>
        <authorList>
            <consortium name="US DOE Joint Genome Institute (JGI-PGF)"/>
            <person name="Walter F."/>
            <person name="Albersmeier A."/>
            <person name="Kalinowski J."/>
            <person name="Ruckert C."/>
        </authorList>
    </citation>
    <scope>NUCLEOTIDE SEQUENCE</scope>
    <source>
        <strain evidence="1">CGMCC 1.12426</strain>
    </source>
</reference>
<dbReference type="EMBL" id="BMFA01000002">
    <property type="protein sequence ID" value="GGB38938.1"/>
    <property type="molecule type" value="Genomic_DNA"/>
</dbReference>
<name>A0A916TBU3_9HYPH</name>
<accession>A0A916TBU3</accession>
<protein>
    <submittedName>
        <fullName evidence="1">Uncharacterized protein</fullName>
    </submittedName>
</protein>
<evidence type="ECO:0000313" key="2">
    <source>
        <dbReference type="Proteomes" id="UP000605148"/>
    </source>
</evidence>
<gene>
    <name evidence="1" type="ORF">GCM10011316_08720</name>
</gene>
<proteinExistence type="predicted"/>